<evidence type="ECO:0000313" key="2">
    <source>
        <dbReference type="EMBL" id="KAF9694949.1"/>
    </source>
</evidence>
<name>A0A8H7J175_9PLEO</name>
<evidence type="ECO:0000256" key="1">
    <source>
        <dbReference type="SAM" id="MobiDB-lite"/>
    </source>
</evidence>
<dbReference type="Proteomes" id="UP000651452">
    <property type="component" value="Unassembled WGS sequence"/>
</dbReference>
<dbReference type="EMBL" id="RZGK01000012">
    <property type="protein sequence ID" value="KAF9694949.1"/>
    <property type="molecule type" value="Genomic_DNA"/>
</dbReference>
<feature type="region of interest" description="Disordered" evidence="1">
    <location>
        <begin position="1"/>
        <end position="82"/>
    </location>
</feature>
<proteinExistence type="predicted"/>
<organism evidence="2 3">
    <name type="scientific">Ascochyta lentis</name>
    <dbReference type="NCBI Taxonomy" id="205686"/>
    <lineage>
        <taxon>Eukaryota</taxon>
        <taxon>Fungi</taxon>
        <taxon>Dikarya</taxon>
        <taxon>Ascomycota</taxon>
        <taxon>Pezizomycotina</taxon>
        <taxon>Dothideomycetes</taxon>
        <taxon>Pleosporomycetidae</taxon>
        <taxon>Pleosporales</taxon>
        <taxon>Pleosporineae</taxon>
        <taxon>Didymellaceae</taxon>
        <taxon>Ascochyta</taxon>
    </lineage>
</organism>
<sequence>MQSKRKEGKRGAERQSFQPQPQALSKHRTVCPLSSSHGRASRPSLANVIGEPLSPDNDRPHDMTAPHRSNGNPPADSPAPWLHLDAQHGALNAMDAHCTPSEVQPPRLSIELHP</sequence>
<dbReference type="AlphaFoldDB" id="A0A8H7J175"/>
<feature type="compositionally biased region" description="Basic and acidic residues" evidence="1">
    <location>
        <begin position="56"/>
        <end position="65"/>
    </location>
</feature>
<reference evidence="2" key="1">
    <citation type="submission" date="2018-12" db="EMBL/GenBank/DDBJ databases">
        <authorList>
            <person name="Syme R.A."/>
            <person name="Farfan-Caceres L."/>
            <person name="Lichtenzveig J."/>
        </authorList>
    </citation>
    <scope>NUCLEOTIDE SEQUENCE</scope>
    <source>
        <strain evidence="2">Al4</strain>
    </source>
</reference>
<evidence type="ECO:0000313" key="3">
    <source>
        <dbReference type="Proteomes" id="UP000651452"/>
    </source>
</evidence>
<gene>
    <name evidence="2" type="ORF">EKO04_007019</name>
</gene>
<protein>
    <submittedName>
        <fullName evidence="2">Uncharacterized protein</fullName>
    </submittedName>
</protein>
<accession>A0A8H7J175</accession>
<keyword evidence="3" id="KW-1185">Reference proteome</keyword>
<reference evidence="2" key="2">
    <citation type="submission" date="2020-09" db="EMBL/GenBank/DDBJ databases">
        <title>Reference genome assembly for Australian Ascochyta lentis isolate Al4.</title>
        <authorList>
            <person name="Lee R.C."/>
            <person name="Farfan-Caceres L.M."/>
            <person name="Debler J.W."/>
            <person name="Williams A.H."/>
            <person name="Henares B.M."/>
        </authorList>
    </citation>
    <scope>NUCLEOTIDE SEQUENCE</scope>
    <source>
        <strain evidence="2">Al4</strain>
    </source>
</reference>
<comment type="caution">
    <text evidence="2">The sequence shown here is derived from an EMBL/GenBank/DDBJ whole genome shotgun (WGS) entry which is preliminary data.</text>
</comment>